<keyword evidence="2" id="KW-1185">Reference proteome</keyword>
<dbReference type="PANTHER" id="PTHR39328:SF1">
    <property type="entry name" value="BLL2871 PROTEIN"/>
    <property type="match status" value="1"/>
</dbReference>
<accession>A0A7W9S5W6</accession>
<dbReference type="PANTHER" id="PTHR39328">
    <property type="entry name" value="BLL2871 PROTEIN"/>
    <property type="match status" value="1"/>
</dbReference>
<reference evidence="1 2" key="1">
    <citation type="submission" date="2020-08" db="EMBL/GenBank/DDBJ databases">
        <title>Genomic Encyclopedia of Type Strains, Phase IV (KMG-IV): sequencing the most valuable type-strain genomes for metagenomic binning, comparative biology and taxonomic classification.</title>
        <authorList>
            <person name="Goeker M."/>
        </authorList>
    </citation>
    <scope>NUCLEOTIDE SEQUENCE [LARGE SCALE GENOMIC DNA]</scope>
    <source>
        <strain evidence="1 2">DSM 11099</strain>
    </source>
</reference>
<evidence type="ECO:0000313" key="2">
    <source>
        <dbReference type="Proteomes" id="UP000533306"/>
    </source>
</evidence>
<dbReference type="InterPro" id="IPR029055">
    <property type="entry name" value="Ntn_hydrolases_N"/>
</dbReference>
<sequence length="225" mass="23291">MTFSISAHCPDTGMFGIAVSSSSPCVAARCAHARAGVGTVATQNITDPRLGPKGLDLMASGLSATDALEALKRDAPHLDYRQLALVDAQGSTASFSGERTLGTHRVATAPGVIAAGNLLSDPGVPDAMVAAFSDSAGQGIGDRLLAAMRAAEEAGGEEGPVHSVGMLLVRKEAWAIADLRVDWADHDPIGELSELWERWKGEMEAYVSRALNPSVAPSYGVPGDL</sequence>
<comment type="caution">
    <text evidence="1">The sequence shown here is derived from an EMBL/GenBank/DDBJ whole genome shotgun (WGS) entry which is preliminary data.</text>
</comment>
<dbReference type="AlphaFoldDB" id="A0A7W9S5W6"/>
<organism evidence="1 2">
    <name type="scientific">Aquamicrobium lusatiense</name>
    <dbReference type="NCBI Taxonomy" id="89772"/>
    <lineage>
        <taxon>Bacteria</taxon>
        <taxon>Pseudomonadati</taxon>
        <taxon>Pseudomonadota</taxon>
        <taxon>Alphaproteobacteria</taxon>
        <taxon>Hyphomicrobiales</taxon>
        <taxon>Phyllobacteriaceae</taxon>
        <taxon>Aquamicrobium</taxon>
    </lineage>
</organism>
<keyword evidence="1" id="KW-0378">Hydrolase</keyword>
<dbReference type="Proteomes" id="UP000533306">
    <property type="component" value="Unassembled WGS sequence"/>
</dbReference>
<dbReference type="EMBL" id="JACHEU010000002">
    <property type="protein sequence ID" value="MBB6013553.1"/>
    <property type="molecule type" value="Genomic_DNA"/>
</dbReference>
<proteinExistence type="predicted"/>
<dbReference type="GO" id="GO:0016787">
    <property type="term" value="F:hydrolase activity"/>
    <property type="evidence" value="ECO:0007669"/>
    <property type="project" value="UniProtKB-KW"/>
</dbReference>
<dbReference type="SUPFAM" id="SSF56235">
    <property type="entry name" value="N-terminal nucleophile aminohydrolases (Ntn hydrolases)"/>
    <property type="match status" value="1"/>
</dbReference>
<dbReference type="Gene3D" id="3.60.20.10">
    <property type="entry name" value="Glutamine Phosphoribosylpyrophosphate, subunit 1, domain 1"/>
    <property type="match status" value="1"/>
</dbReference>
<dbReference type="RefSeq" id="WP_183831750.1">
    <property type="nucleotide sequence ID" value="NZ_JACHEU010000002.1"/>
</dbReference>
<dbReference type="Pfam" id="PF06267">
    <property type="entry name" value="DUF1028"/>
    <property type="match status" value="1"/>
</dbReference>
<protein>
    <submittedName>
        <fullName evidence="1">Putative Ntn-hydrolase superfamily protein</fullName>
    </submittedName>
</protein>
<evidence type="ECO:0000313" key="1">
    <source>
        <dbReference type="EMBL" id="MBB6013553.1"/>
    </source>
</evidence>
<gene>
    <name evidence="1" type="ORF">HNR59_002942</name>
</gene>
<dbReference type="InterPro" id="IPR010430">
    <property type="entry name" value="DUF1028"/>
</dbReference>
<name>A0A7W9S5W6_9HYPH</name>